<reference evidence="4" key="1">
    <citation type="journal article" date="2019" name="Int. J. Syst. Evol. Microbiol.">
        <title>The Global Catalogue of Microorganisms (GCM) 10K type strain sequencing project: providing services to taxonomists for standard genome sequencing and annotation.</title>
        <authorList>
            <consortium name="The Broad Institute Genomics Platform"/>
            <consortium name="The Broad Institute Genome Sequencing Center for Infectious Disease"/>
            <person name="Wu L."/>
            <person name="Ma J."/>
        </authorList>
    </citation>
    <scope>NUCLEOTIDE SEQUENCE [LARGE SCALE GENOMIC DNA]</scope>
    <source>
        <strain evidence="4">JCM 31202</strain>
    </source>
</reference>
<dbReference type="SUPFAM" id="SSF55811">
    <property type="entry name" value="Nudix"/>
    <property type="match status" value="1"/>
</dbReference>
<dbReference type="RefSeq" id="WP_378295872.1">
    <property type="nucleotide sequence ID" value="NZ_JBHTJA010000001.1"/>
</dbReference>
<keyword evidence="1" id="KW-0378">Hydrolase</keyword>
<dbReference type="InterPro" id="IPR000086">
    <property type="entry name" value="NUDIX_hydrolase_dom"/>
</dbReference>
<protein>
    <submittedName>
        <fullName evidence="3">NUDIX domain-containing protein</fullName>
    </submittedName>
</protein>
<proteinExistence type="predicted"/>
<dbReference type="InterPro" id="IPR015797">
    <property type="entry name" value="NUDIX_hydrolase-like_dom_sf"/>
</dbReference>
<name>A0ABW3EH33_9ACTN</name>
<dbReference type="PROSITE" id="PS51462">
    <property type="entry name" value="NUDIX"/>
    <property type="match status" value="1"/>
</dbReference>
<gene>
    <name evidence="3" type="ORF">ACFQ11_01530</name>
</gene>
<dbReference type="Gene3D" id="3.90.79.10">
    <property type="entry name" value="Nucleoside Triphosphate Pyrophosphohydrolase"/>
    <property type="match status" value="1"/>
</dbReference>
<dbReference type="PROSITE" id="PS00893">
    <property type="entry name" value="NUDIX_BOX"/>
    <property type="match status" value="1"/>
</dbReference>
<dbReference type="Pfam" id="PF00293">
    <property type="entry name" value="NUDIX"/>
    <property type="match status" value="1"/>
</dbReference>
<accession>A0ABW3EH33</accession>
<organism evidence="3 4">
    <name type="scientific">Actinomadura sediminis</name>
    <dbReference type="NCBI Taxonomy" id="1038904"/>
    <lineage>
        <taxon>Bacteria</taxon>
        <taxon>Bacillati</taxon>
        <taxon>Actinomycetota</taxon>
        <taxon>Actinomycetes</taxon>
        <taxon>Streptosporangiales</taxon>
        <taxon>Thermomonosporaceae</taxon>
        <taxon>Actinomadura</taxon>
    </lineage>
</organism>
<evidence type="ECO:0000313" key="4">
    <source>
        <dbReference type="Proteomes" id="UP001596972"/>
    </source>
</evidence>
<dbReference type="EMBL" id="JBHTJA010000001">
    <property type="protein sequence ID" value="MFD0899075.1"/>
    <property type="molecule type" value="Genomic_DNA"/>
</dbReference>
<keyword evidence="4" id="KW-1185">Reference proteome</keyword>
<comment type="caution">
    <text evidence="3">The sequence shown here is derived from an EMBL/GenBank/DDBJ whole genome shotgun (WGS) entry which is preliminary data.</text>
</comment>
<evidence type="ECO:0000313" key="3">
    <source>
        <dbReference type="EMBL" id="MFD0899075.1"/>
    </source>
</evidence>
<evidence type="ECO:0000259" key="2">
    <source>
        <dbReference type="PROSITE" id="PS51462"/>
    </source>
</evidence>
<dbReference type="Proteomes" id="UP001596972">
    <property type="component" value="Unassembled WGS sequence"/>
</dbReference>
<sequence>MISAPGIDLQRLRRDAERDGIEKLVVGAVVHTGGRVLVLRRSLDDPFLPGIEELPSGGVEPGEDLLDALRRELAEEIGRAGPLTLDPGFVACFDYVSGSGRKARQFTFALASDGRPIVLSSEHTAHRWLHPSDLGASDITPETARTIRAWAEMHS</sequence>
<dbReference type="InterPro" id="IPR020084">
    <property type="entry name" value="NUDIX_hydrolase_CS"/>
</dbReference>
<feature type="domain" description="Nudix hydrolase" evidence="2">
    <location>
        <begin position="21"/>
        <end position="153"/>
    </location>
</feature>
<evidence type="ECO:0000256" key="1">
    <source>
        <dbReference type="ARBA" id="ARBA00022801"/>
    </source>
</evidence>